<dbReference type="InterPro" id="IPR013780">
    <property type="entry name" value="Glyco_hydro_b"/>
</dbReference>
<dbReference type="InterPro" id="IPR028995">
    <property type="entry name" value="Glyco_hydro_57/38_cen_sf"/>
</dbReference>
<evidence type="ECO:0000256" key="10">
    <source>
        <dbReference type="SAM" id="Coils"/>
    </source>
</evidence>
<accession>A0A1V9Z8U3</accession>
<evidence type="ECO:0000256" key="2">
    <source>
        <dbReference type="ARBA" id="ARBA00009792"/>
    </source>
</evidence>
<proteinExistence type="inferred from homology"/>
<protein>
    <submittedName>
        <fullName evidence="13">Lysosomal alpha-mannosidase</fullName>
    </submittedName>
</protein>
<dbReference type="GO" id="GO:0008270">
    <property type="term" value="F:zinc ion binding"/>
    <property type="evidence" value="ECO:0007669"/>
    <property type="project" value="UniProtKB-KW"/>
</dbReference>
<dbReference type="EMBL" id="JNBS01002188">
    <property type="protein sequence ID" value="OQR94399.1"/>
    <property type="molecule type" value="Genomic_DNA"/>
</dbReference>
<dbReference type="GO" id="GO:0004559">
    <property type="term" value="F:alpha-mannosidase activity"/>
    <property type="evidence" value="ECO:0007669"/>
    <property type="project" value="InterPro"/>
</dbReference>
<dbReference type="Gene3D" id="1.20.1270.50">
    <property type="entry name" value="Glycoside hydrolase family 38, central domain"/>
    <property type="match status" value="2"/>
</dbReference>
<keyword evidence="6" id="KW-0862">Zinc</keyword>
<sequence>MDLSSRPRSRMRQGMKVKEAVLVLSLVNGAKSIPIQCKDWTAQYPADGHYNTTRKISDTKLNVHLIPHTHDDPGYLLTVDEYFSQEVDYILDSVTYELLKNPDRRFMYVEQSFFQRWWREQSEETKKIVKKLVKEGRLDLSVNGGWCMHDEATPHYTVMVDQTAFGHQFLLEEFGVKPRIGWQIDPFGHSSTQGSLLSAGVGFDALYFARMDYQDYHERIGKKNLEFIWQPSASRNESVFTGMIQHWYGPPDGFMFEDNGPIKDSPYLHDNNLCQFVQSFIDQSIERARWTKGNHIFWPMGLDMTYQNGIKWYKNLDKLIHYVNQEGRLNVFYSTLGDYTDLKLADKSIQWTVKTDDFFPYADNMNAYWSGFFSSRPTLKRFARVSNGILQSMRHLETLLYQKSGGVTGLNHLTASVSVVQHHDAISGTEKQHVANDYAQRLQEGIAVAQDRFNELLDAKESFEFCLLANVSLCASSTSSNKSFQVAVYNHLASSSHTHEITLPINTNDAKVFLSSGEAVDSAVIPSIPTQVGVDGAPYTLVFKADIPPLSLAQFVVQKSYKKTLLASSRVDDDLVTLENKFIVAKICTKKGALKQLVNKQTNSTIKTHTSLQYYLSYHDERDVSSGAYILRTNTSATYSLPAVSDQGCDLKNELVQRCWFRLGAWGVLAYQLNSWDTSIVIEWTVGPVPVVEDNQGKEVILRIDTELASNKKWYSDSNGLEFVKRIRDHRATWNLTLHNDAEHVAANYVPIASAVYIRDNKYQLNVVTDRAQGCSSLKDGQLELMVHRRHVADDHHGVSEALNETELVYKNGKPVKQGLTARGRFALSFGPINEAMELLRTTMHTQYLSPLVAVRAGTSSLTTTTPHTTSFPLPPNIGLSNMQVVGDNSGMSLGVRQSLHSNEEVYNRKQNALEQNRVLQEQLAGKIREMSFLESEYVKAKREAQEWKKKFDYVFRENELLSVETAKLDAAHKQIGFLQQEIQFKTEESEALRGLVTALEASNKKNRRRNLESLNTTIASAQRSSTSSESRSSTKSLPEKVEKPVVKQCQGNCQQNEVDALRNESSLLVKDLDRKDQEIKMKDEEIKIQKDRISGLESTLHTEQETQLNRLKEKQDEVSAIESKLHALQLKMDIRASTDSVANTPPSTPPPMPAPTFFRDEEDETKYKWQLHTDVISPYTEKYEPYMLTGFIEKVPFAHREGVGRILRQLIDGNPNKYSQDKVVSETNMVMQNVPEEVVAGMKDFIMPLLKGKHHFKVAYYQLQRAMMVTDLKLVIEPREEEYVAAVNQHAELATHLFLGPNPDDVPNKLILHTARYLHPERARFISRPDEHELEDIDFDVQSVSSVTSGNRRTSNASFTSDDRRGGLLSNSFLGVDDPRRGGLSKTILGLGSLAAAAAKKTVTKHFEKKFVHQNSRCAVCSVAPIVGNRYRCATCEGYDLCENCYAFGAHGLENTDEMFGRVQELVLQRCPRLKQEAELLELLRFEICRSSLRKFSFVVNWLADIIQGRSTKDLRARAIEVPAIRREVRKQFVPLLMMVVSDRMDIEVKTEWELELNPELDKNLHSKAEGAHNACLEVLRIWVADKFSTTSPFVERSLHRYKEGDDGDDDNSKSIAGKTPVPPAKEETLVSTPTENEKKYMFQEM</sequence>
<comment type="cofactor">
    <cofactor evidence="1">
        <name>Zn(2+)</name>
        <dbReference type="ChEBI" id="CHEBI:29105"/>
    </cofactor>
</comment>
<dbReference type="InterPro" id="IPR000433">
    <property type="entry name" value="Znf_ZZ"/>
</dbReference>
<dbReference type="SUPFAM" id="SSF57850">
    <property type="entry name" value="RING/U-box"/>
    <property type="match status" value="1"/>
</dbReference>
<dbReference type="SUPFAM" id="SSF88713">
    <property type="entry name" value="Glycoside hydrolase/deacetylase"/>
    <property type="match status" value="1"/>
</dbReference>
<dbReference type="PANTHER" id="PTHR11607">
    <property type="entry name" value="ALPHA-MANNOSIDASE"/>
    <property type="match status" value="1"/>
</dbReference>
<dbReference type="CDD" id="cd10810">
    <property type="entry name" value="GH38N_AMII_LAM_like"/>
    <property type="match status" value="1"/>
</dbReference>
<evidence type="ECO:0000256" key="3">
    <source>
        <dbReference type="ARBA" id="ARBA00022723"/>
    </source>
</evidence>
<dbReference type="CDD" id="cd02340">
    <property type="entry name" value="ZZ_NBR1_like"/>
    <property type="match status" value="1"/>
</dbReference>
<comment type="similarity">
    <text evidence="2">Belongs to the glycosyl hydrolase 38 family.</text>
</comment>
<reference evidence="13 14" key="1">
    <citation type="journal article" date="2014" name="Genome Biol. Evol.">
        <title>The secreted proteins of Achlya hypogyna and Thraustotheca clavata identify the ancestral oomycete secretome and reveal gene acquisitions by horizontal gene transfer.</title>
        <authorList>
            <person name="Misner I."/>
            <person name="Blouin N."/>
            <person name="Leonard G."/>
            <person name="Richards T.A."/>
            <person name="Lane C.E."/>
        </authorList>
    </citation>
    <scope>NUCLEOTIDE SEQUENCE [LARGE SCALE GENOMIC DNA]</scope>
    <source>
        <strain evidence="13 14">ATCC 34112</strain>
    </source>
</reference>
<dbReference type="Gene3D" id="3.20.110.10">
    <property type="entry name" value="Glycoside hydrolase 38, N terminal domain"/>
    <property type="match status" value="1"/>
</dbReference>
<dbReference type="PROSITE" id="PS50135">
    <property type="entry name" value="ZF_ZZ_2"/>
    <property type="match status" value="1"/>
</dbReference>
<evidence type="ECO:0000259" key="12">
    <source>
        <dbReference type="PROSITE" id="PS50135"/>
    </source>
</evidence>
<keyword evidence="3" id="KW-0479">Metal-binding</keyword>
<feature type="domain" description="ZZ-type" evidence="12">
    <location>
        <begin position="1414"/>
        <end position="1469"/>
    </location>
</feature>
<dbReference type="Pfam" id="PF00569">
    <property type="entry name" value="ZZ"/>
    <property type="match status" value="1"/>
</dbReference>
<dbReference type="OrthoDB" id="661148at2759"/>
<evidence type="ECO:0000256" key="7">
    <source>
        <dbReference type="ARBA" id="ARBA00023157"/>
    </source>
</evidence>
<feature type="region of interest" description="Disordered" evidence="11">
    <location>
        <begin position="1008"/>
        <end position="1044"/>
    </location>
</feature>
<dbReference type="PANTHER" id="PTHR11607:SF3">
    <property type="entry name" value="LYSOSOMAL ALPHA-MANNOSIDASE"/>
    <property type="match status" value="1"/>
</dbReference>
<dbReference type="SUPFAM" id="SSF88688">
    <property type="entry name" value="Families 57/38 glycoside transferase middle domain"/>
    <property type="match status" value="1"/>
</dbReference>
<dbReference type="PROSITE" id="PS01357">
    <property type="entry name" value="ZF_ZZ_1"/>
    <property type="match status" value="1"/>
</dbReference>
<feature type="compositionally biased region" description="Low complexity" evidence="11">
    <location>
        <begin position="1017"/>
        <end position="1037"/>
    </location>
</feature>
<feature type="region of interest" description="Disordered" evidence="11">
    <location>
        <begin position="1602"/>
        <end position="1647"/>
    </location>
</feature>
<name>A0A1V9Z8U3_9STRA</name>
<dbReference type="InterPro" id="IPR037094">
    <property type="entry name" value="Glyco_hydro_38_cen_sf"/>
</dbReference>
<dbReference type="SUPFAM" id="SSF74650">
    <property type="entry name" value="Galactose mutarotase-like"/>
    <property type="match status" value="1"/>
</dbReference>
<feature type="compositionally biased region" description="Basic and acidic residues" evidence="11">
    <location>
        <begin position="1637"/>
        <end position="1647"/>
    </location>
</feature>
<dbReference type="SMART" id="SM00291">
    <property type="entry name" value="ZnF_ZZ"/>
    <property type="match status" value="1"/>
</dbReference>
<dbReference type="FunFam" id="1.20.1270.50:FF:000002">
    <property type="entry name" value="Alpha-mannosidase"/>
    <property type="match status" value="1"/>
</dbReference>
<evidence type="ECO:0000313" key="14">
    <source>
        <dbReference type="Proteomes" id="UP000243217"/>
    </source>
</evidence>
<dbReference type="SMART" id="SM00872">
    <property type="entry name" value="Alpha-mann_mid"/>
    <property type="match status" value="1"/>
</dbReference>
<evidence type="ECO:0000256" key="1">
    <source>
        <dbReference type="ARBA" id="ARBA00001947"/>
    </source>
</evidence>
<dbReference type="InterPro" id="IPR050843">
    <property type="entry name" value="Glycosyl_Hydrlase_38"/>
</dbReference>
<dbReference type="Pfam" id="PF09261">
    <property type="entry name" value="Alpha-mann_mid"/>
    <property type="match status" value="1"/>
</dbReference>
<keyword evidence="14" id="KW-1185">Reference proteome</keyword>
<evidence type="ECO:0000256" key="4">
    <source>
        <dbReference type="ARBA" id="ARBA00022771"/>
    </source>
</evidence>
<evidence type="ECO:0000313" key="13">
    <source>
        <dbReference type="EMBL" id="OQR94399.1"/>
    </source>
</evidence>
<dbReference type="Proteomes" id="UP000243217">
    <property type="component" value="Unassembled WGS sequence"/>
</dbReference>
<keyword evidence="8" id="KW-0326">Glycosidase</keyword>
<keyword evidence="10" id="KW-0175">Coiled coil</keyword>
<feature type="coiled-coil region" evidence="10">
    <location>
        <begin position="903"/>
        <end position="989"/>
    </location>
</feature>
<dbReference type="InterPro" id="IPR000602">
    <property type="entry name" value="Glyco_hydro_38_N"/>
</dbReference>
<feature type="coiled-coil region" evidence="10">
    <location>
        <begin position="1073"/>
        <end position="1132"/>
    </location>
</feature>
<comment type="caution">
    <text evidence="13">The sequence shown here is derived from an EMBL/GenBank/DDBJ whole genome shotgun (WGS) entry which is preliminary data.</text>
</comment>
<keyword evidence="4 9" id="KW-0863">Zinc-finger</keyword>
<dbReference type="FunFam" id="1.20.1270.50:FF:000003">
    <property type="entry name" value="Alpha-mannosidase"/>
    <property type="match status" value="1"/>
</dbReference>
<dbReference type="InterPro" id="IPR015341">
    <property type="entry name" value="Glyco_hydro_38_cen"/>
</dbReference>
<dbReference type="InterPro" id="IPR027291">
    <property type="entry name" value="Glyco_hydro_38_N_sf"/>
</dbReference>
<dbReference type="Gene3D" id="2.60.40.1180">
    <property type="entry name" value="Golgi alpha-mannosidase II"/>
    <property type="match status" value="1"/>
</dbReference>
<evidence type="ECO:0000256" key="11">
    <source>
        <dbReference type="SAM" id="MobiDB-lite"/>
    </source>
</evidence>
<dbReference type="Pfam" id="PF01074">
    <property type="entry name" value="Glyco_hydro_38N"/>
    <property type="match status" value="1"/>
</dbReference>
<gene>
    <name evidence="13" type="ORF">THRCLA_08178</name>
</gene>
<evidence type="ECO:0000256" key="6">
    <source>
        <dbReference type="ARBA" id="ARBA00022833"/>
    </source>
</evidence>
<organism evidence="13 14">
    <name type="scientific">Thraustotheca clavata</name>
    <dbReference type="NCBI Taxonomy" id="74557"/>
    <lineage>
        <taxon>Eukaryota</taxon>
        <taxon>Sar</taxon>
        <taxon>Stramenopiles</taxon>
        <taxon>Oomycota</taxon>
        <taxon>Saprolegniomycetes</taxon>
        <taxon>Saprolegniales</taxon>
        <taxon>Achlyaceae</taxon>
        <taxon>Thraustotheca</taxon>
    </lineage>
</organism>
<evidence type="ECO:0000256" key="5">
    <source>
        <dbReference type="ARBA" id="ARBA00022801"/>
    </source>
</evidence>
<dbReference type="InterPro" id="IPR011013">
    <property type="entry name" value="Gal_mutarotase_sf_dom"/>
</dbReference>
<dbReference type="InterPro" id="IPR043145">
    <property type="entry name" value="Znf_ZZ_sf"/>
</dbReference>
<dbReference type="Gene3D" id="3.30.60.90">
    <property type="match status" value="1"/>
</dbReference>
<dbReference type="Pfam" id="PF07748">
    <property type="entry name" value="Glyco_hydro_38C"/>
    <property type="match status" value="1"/>
</dbReference>
<dbReference type="GO" id="GO:0006013">
    <property type="term" value="P:mannose metabolic process"/>
    <property type="evidence" value="ECO:0007669"/>
    <property type="project" value="InterPro"/>
</dbReference>
<dbReference type="Gene3D" id="2.70.98.30">
    <property type="entry name" value="Golgi alpha-mannosidase II, domain 4"/>
    <property type="match status" value="1"/>
</dbReference>
<dbReference type="GO" id="GO:0030246">
    <property type="term" value="F:carbohydrate binding"/>
    <property type="evidence" value="ECO:0007669"/>
    <property type="project" value="InterPro"/>
</dbReference>
<evidence type="ECO:0000256" key="8">
    <source>
        <dbReference type="ARBA" id="ARBA00023295"/>
    </source>
</evidence>
<evidence type="ECO:0000256" key="9">
    <source>
        <dbReference type="PROSITE-ProRule" id="PRU00228"/>
    </source>
</evidence>
<keyword evidence="7" id="KW-1015">Disulfide bond</keyword>
<keyword evidence="5" id="KW-0378">Hydrolase</keyword>
<dbReference type="STRING" id="74557.A0A1V9Z8U3"/>
<dbReference type="InterPro" id="IPR011330">
    <property type="entry name" value="Glyco_hydro/deAcase_b/a-brl"/>
</dbReference>
<dbReference type="InterPro" id="IPR011682">
    <property type="entry name" value="Glyco_hydro_38_C"/>
</dbReference>